<reference evidence="2 3" key="1">
    <citation type="journal article" date="2011" name="J. Bacteriol.">
        <title>Draft genome sequence of the thermoalkaliphilic Caldalkalibacillus thermarum strain TA2.A1.</title>
        <authorList>
            <person name="Kalamorz F."/>
            <person name="Keis S."/>
            <person name="McMillan D.G."/>
            <person name="Olsson K."/>
            <person name="Stanton J.A."/>
            <person name="Stockwell P."/>
            <person name="Black M.A."/>
            <person name="Klingeman D.M."/>
            <person name="Land M.L."/>
            <person name="Han C.S."/>
            <person name="Martin S.L."/>
            <person name="Becher S.A."/>
            <person name="Peddie C.J."/>
            <person name="Morgan H.W."/>
            <person name="Matthies D."/>
            <person name="Preiss L."/>
            <person name="Meier T."/>
            <person name="Brown S.D."/>
            <person name="Cook G.M."/>
        </authorList>
    </citation>
    <scope>NUCLEOTIDE SEQUENCE [LARGE SCALE GENOMIC DNA]</scope>
    <source>
        <strain evidence="2 3">TA2.A1</strain>
    </source>
</reference>
<feature type="chain" id="PRO_5038892008" evidence="1">
    <location>
        <begin position="23"/>
        <end position="58"/>
    </location>
</feature>
<evidence type="ECO:0000313" key="2">
    <source>
        <dbReference type="EMBL" id="EGL84101.1"/>
    </source>
</evidence>
<evidence type="ECO:0000313" key="3">
    <source>
        <dbReference type="Proteomes" id="UP000010716"/>
    </source>
</evidence>
<accession>F5L3I1</accession>
<feature type="non-terminal residue" evidence="2">
    <location>
        <position position="58"/>
    </location>
</feature>
<dbReference type="AlphaFoldDB" id="F5L3I1"/>
<keyword evidence="1" id="KW-0732">Signal</keyword>
<dbReference type="PROSITE" id="PS51257">
    <property type="entry name" value="PROKAR_LIPOPROTEIN"/>
    <property type="match status" value="1"/>
</dbReference>
<protein>
    <submittedName>
        <fullName evidence="2">Uncharacterized protein</fullName>
    </submittedName>
</protein>
<comment type="caution">
    <text evidence="2">The sequence shown here is derived from an EMBL/GenBank/DDBJ whole genome shotgun (WGS) entry which is preliminary data.</text>
</comment>
<sequence length="58" mass="6583">MRLAKYVLLLAVVIVIQGCQSAAHQSVSQETPHMLGFGISLGDERFIDDWRFTLEMME</sequence>
<proteinExistence type="predicted"/>
<feature type="signal peptide" evidence="1">
    <location>
        <begin position="1"/>
        <end position="22"/>
    </location>
</feature>
<dbReference type="EMBL" id="AFCE01000046">
    <property type="protein sequence ID" value="EGL84101.1"/>
    <property type="molecule type" value="Genomic_DNA"/>
</dbReference>
<gene>
    <name evidence="2" type="ORF">CathTA2_0010</name>
</gene>
<organism evidence="2 3">
    <name type="scientific">Caldalkalibacillus thermarum (strain TA2.A1)</name>
    <dbReference type="NCBI Taxonomy" id="986075"/>
    <lineage>
        <taxon>Bacteria</taxon>
        <taxon>Bacillati</taxon>
        <taxon>Bacillota</taxon>
        <taxon>Bacilli</taxon>
        <taxon>Bacillales</taxon>
        <taxon>Bacillaceae</taxon>
        <taxon>Caldalkalibacillus</taxon>
    </lineage>
</organism>
<name>F5L3I1_CALTT</name>
<evidence type="ECO:0000256" key="1">
    <source>
        <dbReference type="SAM" id="SignalP"/>
    </source>
</evidence>
<dbReference type="Proteomes" id="UP000010716">
    <property type="component" value="Unassembled WGS sequence"/>
</dbReference>